<reference evidence="1" key="1">
    <citation type="submission" date="2015-12" db="EMBL/GenBank/DDBJ databases">
        <title>Gene expression during late stages of embryo sac development: a critical building block for successful pollen-pistil interactions.</title>
        <authorList>
            <person name="Liu Y."/>
            <person name="Joly V."/>
            <person name="Sabar M."/>
            <person name="Matton D.P."/>
        </authorList>
    </citation>
    <scope>NUCLEOTIDE SEQUENCE</scope>
</reference>
<accession>A0A0V0GEN1</accession>
<dbReference type="EMBL" id="GEDG01041987">
    <property type="protein sequence ID" value="JAP06279.1"/>
    <property type="molecule type" value="Transcribed_RNA"/>
</dbReference>
<proteinExistence type="predicted"/>
<protein>
    <submittedName>
        <fullName evidence="1">Putative ovule protein</fullName>
    </submittedName>
</protein>
<dbReference type="AlphaFoldDB" id="A0A0V0GEN1"/>
<evidence type="ECO:0000313" key="1">
    <source>
        <dbReference type="EMBL" id="JAP06279.1"/>
    </source>
</evidence>
<name>A0A0V0GEN1_SOLCH</name>
<feature type="non-terminal residue" evidence="1">
    <location>
        <position position="62"/>
    </location>
</feature>
<sequence length="62" mass="7179">MRSRIKTNFSKNHSTLGFSFQFNEMGLLGMSLKIKNQQKEAILKHKNKEHLGDYSKIGPRSK</sequence>
<organism evidence="1">
    <name type="scientific">Solanum chacoense</name>
    <name type="common">Chaco potato</name>
    <dbReference type="NCBI Taxonomy" id="4108"/>
    <lineage>
        <taxon>Eukaryota</taxon>
        <taxon>Viridiplantae</taxon>
        <taxon>Streptophyta</taxon>
        <taxon>Embryophyta</taxon>
        <taxon>Tracheophyta</taxon>
        <taxon>Spermatophyta</taxon>
        <taxon>Magnoliopsida</taxon>
        <taxon>eudicotyledons</taxon>
        <taxon>Gunneridae</taxon>
        <taxon>Pentapetalae</taxon>
        <taxon>asterids</taxon>
        <taxon>lamiids</taxon>
        <taxon>Solanales</taxon>
        <taxon>Solanaceae</taxon>
        <taxon>Solanoideae</taxon>
        <taxon>Solaneae</taxon>
        <taxon>Solanum</taxon>
    </lineage>
</organism>